<dbReference type="EMBL" id="LCAG01000011">
    <property type="protein sequence ID" value="KKR86699.1"/>
    <property type="molecule type" value="Genomic_DNA"/>
</dbReference>
<evidence type="ECO:0000256" key="1">
    <source>
        <dbReference type="SAM" id="Phobius"/>
    </source>
</evidence>
<feature type="transmembrane region" description="Helical" evidence="1">
    <location>
        <begin position="263"/>
        <end position="279"/>
    </location>
</feature>
<feature type="transmembrane region" description="Helical" evidence="1">
    <location>
        <begin position="334"/>
        <end position="353"/>
    </location>
</feature>
<dbReference type="Pfam" id="PF26314">
    <property type="entry name" value="MptA_B_family"/>
    <property type="match status" value="1"/>
</dbReference>
<feature type="transmembrane region" description="Helical" evidence="1">
    <location>
        <begin position="190"/>
        <end position="211"/>
    </location>
</feature>
<reference evidence="2 3" key="1">
    <citation type="journal article" date="2015" name="Nature">
        <title>rRNA introns, odd ribosomes, and small enigmatic genomes across a large radiation of phyla.</title>
        <authorList>
            <person name="Brown C.T."/>
            <person name="Hug L.A."/>
            <person name="Thomas B.C."/>
            <person name="Sharon I."/>
            <person name="Castelle C.J."/>
            <person name="Singh A."/>
            <person name="Wilkins M.J."/>
            <person name="Williams K.H."/>
            <person name="Banfield J.F."/>
        </authorList>
    </citation>
    <scope>NUCLEOTIDE SEQUENCE [LARGE SCALE GENOMIC DNA]</scope>
</reference>
<keyword evidence="1" id="KW-0812">Transmembrane</keyword>
<sequence>MKFIYMCALVAVVVLSFGFIDPNFPYQPFPEYFTYLHSQRLVSTTIYVATICVMFGFYLKVLVDVRRNRIKPSQVWQLILLSVVILFFSYPAVFTYDIFNYIATAKVTYLYHQNPYLVMPIEIPNEPMLAYMHAANKVALYGGFWIFLTAIPHVLGLGNIILTLATFKLFIVLFYFLLLKQLINLSDNKIWTLAFFGLNPLILLETVVSAHNDVVMMFFAVFSFALLRKKRYFLSIIFFVLSICIKYSTILLLPLILKKSMNWRYAAIFMYIAFLLSPLREELYAWYFIWVLPFVALIPESQLLVNISLAFSFGLMFRIAPYLYTWRWDGITPIIKRIVSFVPPAFVALWYGFRKKN</sequence>
<feature type="transmembrane region" description="Helical" evidence="1">
    <location>
        <begin position="128"/>
        <end position="148"/>
    </location>
</feature>
<dbReference type="AlphaFoldDB" id="A0A0G0UCN3"/>
<accession>A0A0G0UCN3</accession>
<feature type="transmembrane region" description="Helical" evidence="1">
    <location>
        <begin position="160"/>
        <end position="178"/>
    </location>
</feature>
<keyword evidence="1" id="KW-1133">Transmembrane helix</keyword>
<name>A0A0G0UCN3_9BACT</name>
<feature type="transmembrane region" description="Helical" evidence="1">
    <location>
        <begin position="232"/>
        <end position="257"/>
    </location>
</feature>
<organism evidence="2 3">
    <name type="scientific">Candidatus Curtissbacteria bacterium GW2011_GWA1_41_11</name>
    <dbReference type="NCBI Taxonomy" id="1618409"/>
    <lineage>
        <taxon>Bacteria</taxon>
        <taxon>Candidatus Curtissiibacteriota</taxon>
    </lineage>
</organism>
<proteinExistence type="predicted"/>
<protein>
    <recommendedName>
        <fullName evidence="4">DUF2029 domain-containing protein</fullName>
    </recommendedName>
</protein>
<evidence type="ECO:0000313" key="2">
    <source>
        <dbReference type="EMBL" id="KKR86699.1"/>
    </source>
</evidence>
<feature type="transmembrane region" description="Helical" evidence="1">
    <location>
        <begin position="42"/>
        <end position="63"/>
    </location>
</feature>
<comment type="caution">
    <text evidence="2">The sequence shown here is derived from an EMBL/GenBank/DDBJ whole genome shotgun (WGS) entry which is preliminary data.</text>
</comment>
<evidence type="ECO:0008006" key="4">
    <source>
        <dbReference type="Google" id="ProtNLM"/>
    </source>
</evidence>
<keyword evidence="1" id="KW-0472">Membrane</keyword>
<gene>
    <name evidence="2" type="ORF">UU34_C0011G0005</name>
</gene>
<dbReference type="Proteomes" id="UP000034854">
    <property type="component" value="Unassembled WGS sequence"/>
</dbReference>
<evidence type="ECO:0000313" key="3">
    <source>
        <dbReference type="Proteomes" id="UP000034854"/>
    </source>
</evidence>
<feature type="transmembrane region" description="Helical" evidence="1">
    <location>
        <begin position="75"/>
        <end position="93"/>
    </location>
</feature>
<feature type="transmembrane region" description="Helical" evidence="1">
    <location>
        <begin position="286"/>
        <end position="314"/>
    </location>
</feature>